<keyword evidence="2" id="KW-1185">Reference proteome</keyword>
<dbReference type="Proteomes" id="UP000198571">
    <property type="component" value="Unassembled WGS sequence"/>
</dbReference>
<reference evidence="2" key="1">
    <citation type="submission" date="2016-10" db="EMBL/GenBank/DDBJ databases">
        <authorList>
            <person name="Varghese N."/>
            <person name="Submissions S."/>
        </authorList>
    </citation>
    <scope>NUCLEOTIDE SEQUENCE [LARGE SCALE GENOMIC DNA]</scope>
    <source>
        <strain evidence="2">S9</strain>
    </source>
</reference>
<dbReference type="OrthoDB" id="1957905at2"/>
<dbReference type="STRING" id="1601833.SAMN05518684_106192"/>
<proteinExistence type="predicted"/>
<evidence type="ECO:0000313" key="2">
    <source>
        <dbReference type="Proteomes" id="UP000198571"/>
    </source>
</evidence>
<sequence>MLVRYSPVRQGDPIDYKFSDKKITATYQGESKTYDVTDMPYDDEGVMIVERIKGIRPILNVYDDGERVELRHHYGPEATDEEKFPGWVEVE</sequence>
<evidence type="ECO:0000313" key="1">
    <source>
        <dbReference type="EMBL" id="SES02553.1"/>
    </source>
</evidence>
<name>A0A1H9U0F5_9BACI</name>
<dbReference type="AlphaFoldDB" id="A0A1H9U0F5"/>
<dbReference type="RefSeq" id="WP_093050914.1">
    <property type="nucleotide sequence ID" value="NZ_FOGT01000006.1"/>
</dbReference>
<dbReference type="EMBL" id="FOGT01000006">
    <property type="protein sequence ID" value="SES02553.1"/>
    <property type="molecule type" value="Genomic_DNA"/>
</dbReference>
<organism evidence="1 2">
    <name type="scientific">Salipaludibacillus aurantiacus</name>
    <dbReference type="NCBI Taxonomy" id="1601833"/>
    <lineage>
        <taxon>Bacteria</taxon>
        <taxon>Bacillati</taxon>
        <taxon>Bacillota</taxon>
        <taxon>Bacilli</taxon>
        <taxon>Bacillales</taxon>
        <taxon>Bacillaceae</taxon>
    </lineage>
</organism>
<gene>
    <name evidence="1" type="ORF">SAMN05518684_106192</name>
</gene>
<protein>
    <submittedName>
        <fullName evidence="1">Uncharacterized protein</fullName>
    </submittedName>
</protein>
<accession>A0A1H9U0F5</accession>